<dbReference type="AlphaFoldDB" id="A0A6N6WKG3"/>
<gene>
    <name evidence="2" type="ORF">FSO04_10500</name>
</gene>
<keyword evidence="1" id="KW-0472">Membrane</keyword>
<keyword evidence="1" id="KW-1133">Transmembrane helix</keyword>
<evidence type="ECO:0000313" key="2">
    <source>
        <dbReference type="EMBL" id="KAE8759920.1"/>
    </source>
</evidence>
<sequence length="240" mass="27609">MELLRGTISNLRIRRRQQDFVLSQVQHERMEATAAGAALLDMGGSATGLLNISANSEEDADWVEFDLDGRHMEGWLWKMPVFNGDEVEVVVEKRPRGRYLVYSLRRPEDGVVAVYPHATCGRLAQYRSVMKMMLWSFFVIYSLFSVVFLYNNGKDGWSDALSFIAICGFFGLLMFWGLFYISYQKLVRFSYLAEAIFSCYGWPNEKNIDLIKASKGVKPSRIAAEYGLHYFLYDPARARR</sequence>
<keyword evidence="1" id="KW-0812">Transmembrane</keyword>
<accession>A0A6N6WKG3</accession>
<dbReference type="NCBIfam" id="NF041560">
    <property type="entry name" value="T6SS_Burk_ExIF"/>
    <property type="match status" value="1"/>
</dbReference>
<dbReference type="Proteomes" id="UP000463700">
    <property type="component" value="Unassembled WGS sequence"/>
</dbReference>
<reference evidence="2 3" key="1">
    <citation type="journal article" date="2020" name="Int. J. Syst. Evol. Microbiol.">
        <title>Paraburkholderia madseniana sp. nov., a phenolic acid-degrading bacterium isolated from acidic forest soil.</title>
        <authorList>
            <person name="Wilhelm R.C."/>
            <person name="Murphy S.J.L."/>
            <person name="Feriancek N.M."/>
            <person name="Karasz D.C."/>
            <person name="DeRito C.M."/>
            <person name="Newman J.D."/>
            <person name="Buckley D.H."/>
        </authorList>
    </citation>
    <scope>NUCLEOTIDE SEQUENCE [LARGE SCALE GENOMIC DNA]</scope>
    <source>
        <strain evidence="2 3">RP11</strain>
    </source>
</reference>
<name>A0A6N6WKG3_9BURK</name>
<evidence type="ECO:0000313" key="3">
    <source>
        <dbReference type="Proteomes" id="UP000463700"/>
    </source>
</evidence>
<protein>
    <submittedName>
        <fullName evidence="2">Uncharacterized protein</fullName>
    </submittedName>
</protein>
<feature type="transmembrane region" description="Helical" evidence="1">
    <location>
        <begin position="132"/>
        <end position="150"/>
    </location>
</feature>
<organism evidence="2 3">
    <name type="scientific">Paraburkholderia madseniana</name>
    <dbReference type="NCBI Taxonomy" id="2599607"/>
    <lineage>
        <taxon>Bacteria</taxon>
        <taxon>Pseudomonadati</taxon>
        <taxon>Pseudomonadota</taxon>
        <taxon>Betaproteobacteria</taxon>
        <taxon>Burkholderiales</taxon>
        <taxon>Burkholderiaceae</taxon>
        <taxon>Paraburkholderia</taxon>
    </lineage>
</organism>
<dbReference type="OrthoDB" id="6452874at2"/>
<evidence type="ECO:0000256" key="1">
    <source>
        <dbReference type="SAM" id="Phobius"/>
    </source>
</evidence>
<dbReference type="RefSeq" id="WP_154559638.1">
    <property type="nucleotide sequence ID" value="NZ_VOSW01000016.1"/>
</dbReference>
<dbReference type="InterPro" id="IPR048130">
    <property type="entry name" value="T6SS_ExIF-like"/>
</dbReference>
<proteinExistence type="predicted"/>
<dbReference type="EMBL" id="VOSW01000016">
    <property type="protein sequence ID" value="KAE8759920.1"/>
    <property type="molecule type" value="Genomic_DNA"/>
</dbReference>
<comment type="caution">
    <text evidence="2">The sequence shown here is derived from an EMBL/GenBank/DDBJ whole genome shotgun (WGS) entry which is preliminary data.</text>
</comment>
<feature type="transmembrane region" description="Helical" evidence="1">
    <location>
        <begin position="162"/>
        <end position="181"/>
    </location>
</feature>